<dbReference type="RefSeq" id="WP_203584795.1">
    <property type="nucleotide sequence ID" value="NZ_JACOPV010000009.1"/>
</dbReference>
<dbReference type="InterPro" id="IPR006665">
    <property type="entry name" value="OmpA-like"/>
</dbReference>
<keyword evidence="7" id="KW-1185">Reference proteome</keyword>
<gene>
    <name evidence="6" type="ORF">H8F21_15000</name>
</gene>
<dbReference type="EMBL" id="JACOPV010000009">
    <property type="protein sequence ID" value="MBM5458872.1"/>
    <property type="molecule type" value="Genomic_DNA"/>
</dbReference>
<feature type="domain" description="OmpA-like" evidence="5">
    <location>
        <begin position="105"/>
        <end position="220"/>
    </location>
</feature>
<keyword evidence="3" id="KW-0998">Cell outer membrane</keyword>
<evidence type="ECO:0000256" key="4">
    <source>
        <dbReference type="PROSITE-ProRule" id="PRU00473"/>
    </source>
</evidence>
<reference evidence="6 7" key="1">
    <citation type="submission" date="2020-08" db="EMBL/GenBank/DDBJ databases">
        <title>Description of novel Pseudomonas species.</title>
        <authorList>
            <person name="Duman M."/>
            <person name="Mulet M."/>
            <person name="Altun S."/>
            <person name="Saticioglu I.B."/>
            <person name="Lalucat J."/>
            <person name="Garcia-Valdes E."/>
        </authorList>
    </citation>
    <scope>NUCLEOTIDE SEQUENCE [LARGE SCALE GENOMIC DNA]</scope>
    <source>
        <strain evidence="6 7">P66</strain>
    </source>
</reference>
<dbReference type="InterPro" id="IPR050330">
    <property type="entry name" value="Bact_OuterMem_StrucFunc"/>
</dbReference>
<comment type="subcellular location">
    <subcellularLocation>
        <location evidence="1">Cell outer membrane</location>
    </subcellularLocation>
</comment>
<evidence type="ECO:0000313" key="6">
    <source>
        <dbReference type="EMBL" id="MBM5458872.1"/>
    </source>
</evidence>
<dbReference type="PANTHER" id="PTHR30329">
    <property type="entry name" value="STATOR ELEMENT OF FLAGELLAR MOTOR COMPLEX"/>
    <property type="match status" value="1"/>
</dbReference>
<dbReference type="InterPro" id="IPR006664">
    <property type="entry name" value="OMP_bac"/>
</dbReference>
<evidence type="ECO:0000259" key="5">
    <source>
        <dbReference type="PROSITE" id="PS51123"/>
    </source>
</evidence>
<dbReference type="Gene3D" id="3.30.1330.60">
    <property type="entry name" value="OmpA-like domain"/>
    <property type="match status" value="1"/>
</dbReference>
<evidence type="ECO:0000256" key="2">
    <source>
        <dbReference type="ARBA" id="ARBA00023136"/>
    </source>
</evidence>
<dbReference type="PRINTS" id="PR01021">
    <property type="entry name" value="OMPADOMAIN"/>
</dbReference>
<dbReference type="PANTHER" id="PTHR30329:SF21">
    <property type="entry name" value="LIPOPROTEIN YIAD-RELATED"/>
    <property type="match status" value="1"/>
</dbReference>
<protein>
    <submittedName>
        <fullName evidence="6">OmpA family protein</fullName>
    </submittedName>
</protein>
<keyword evidence="2 4" id="KW-0472">Membrane</keyword>
<sequence>MNTAIKSAVIAICFTVVSGCSVNPQTGEREFDRTAIGATVGGVAGGILGAAVGGERGALIGIAAGAALGGGTGYWMDKRAIKLQEELKQKGMEASTSIDPATGLQMLTIQAPADVVFSSASADLHPSAYQGLFAISSALEGQSNLRVEVTGHTDSTGSSQFNNLLSYARAQSVAQYLFAGGVPAQSIAVRGVGPLIPVASNATAEGRAQNRRVEIRIKQA</sequence>
<dbReference type="PROSITE" id="PS51257">
    <property type="entry name" value="PROKAR_LIPOPROTEIN"/>
    <property type="match status" value="1"/>
</dbReference>
<evidence type="ECO:0000256" key="3">
    <source>
        <dbReference type="ARBA" id="ARBA00023237"/>
    </source>
</evidence>
<name>A0ABS2BZ35_9PSED</name>
<evidence type="ECO:0000313" key="7">
    <source>
        <dbReference type="Proteomes" id="UP000745663"/>
    </source>
</evidence>
<dbReference type="InterPro" id="IPR036737">
    <property type="entry name" value="OmpA-like_sf"/>
</dbReference>
<dbReference type="CDD" id="cd07185">
    <property type="entry name" value="OmpA_C-like"/>
    <property type="match status" value="1"/>
</dbReference>
<organism evidence="6 7">
    <name type="scientific">Pseudomonas arcuscaelestis</name>
    <dbReference type="NCBI Taxonomy" id="2710591"/>
    <lineage>
        <taxon>Bacteria</taxon>
        <taxon>Pseudomonadati</taxon>
        <taxon>Pseudomonadota</taxon>
        <taxon>Gammaproteobacteria</taxon>
        <taxon>Pseudomonadales</taxon>
        <taxon>Pseudomonadaceae</taxon>
        <taxon>Pseudomonas</taxon>
    </lineage>
</organism>
<comment type="caution">
    <text evidence="6">The sequence shown here is derived from an EMBL/GenBank/DDBJ whole genome shotgun (WGS) entry which is preliminary data.</text>
</comment>
<accession>A0ABS2BZ35</accession>
<dbReference type="SUPFAM" id="SSF103088">
    <property type="entry name" value="OmpA-like"/>
    <property type="match status" value="1"/>
</dbReference>
<dbReference type="Proteomes" id="UP000745663">
    <property type="component" value="Unassembled WGS sequence"/>
</dbReference>
<evidence type="ECO:0000256" key="1">
    <source>
        <dbReference type="ARBA" id="ARBA00004442"/>
    </source>
</evidence>
<dbReference type="Pfam" id="PF00691">
    <property type="entry name" value="OmpA"/>
    <property type="match status" value="1"/>
</dbReference>
<proteinExistence type="predicted"/>
<dbReference type="PROSITE" id="PS51123">
    <property type="entry name" value="OMPA_2"/>
    <property type="match status" value="1"/>
</dbReference>